<dbReference type="GO" id="GO:0098609">
    <property type="term" value="P:cell-cell adhesion"/>
    <property type="evidence" value="ECO:0007669"/>
    <property type="project" value="TreeGrafter"/>
</dbReference>
<evidence type="ECO:0000256" key="3">
    <source>
        <dbReference type="SAM" id="Phobius"/>
    </source>
</evidence>
<comment type="caution">
    <text evidence="6">The sequence shown here is derived from an EMBL/GenBank/DDBJ whole genome shotgun (WGS) entry which is preliminary data.</text>
</comment>
<evidence type="ECO:0000256" key="1">
    <source>
        <dbReference type="ARBA" id="ARBA00022737"/>
    </source>
</evidence>
<dbReference type="AlphaFoldDB" id="A0A016SS52"/>
<organism evidence="6 7">
    <name type="scientific">Ancylostoma ceylanicum</name>
    <dbReference type="NCBI Taxonomy" id="53326"/>
    <lineage>
        <taxon>Eukaryota</taxon>
        <taxon>Metazoa</taxon>
        <taxon>Ecdysozoa</taxon>
        <taxon>Nematoda</taxon>
        <taxon>Chromadorea</taxon>
        <taxon>Rhabditida</taxon>
        <taxon>Rhabditina</taxon>
        <taxon>Rhabditomorpha</taxon>
        <taxon>Strongyloidea</taxon>
        <taxon>Ancylostomatidae</taxon>
        <taxon>Ancylostomatinae</taxon>
        <taxon>Ancylostoma</taxon>
    </lineage>
</organism>
<dbReference type="GO" id="GO:0005886">
    <property type="term" value="C:plasma membrane"/>
    <property type="evidence" value="ECO:0007669"/>
    <property type="project" value="TreeGrafter"/>
</dbReference>
<dbReference type="PROSITE" id="PS50835">
    <property type="entry name" value="IG_LIKE"/>
    <property type="match status" value="4"/>
</dbReference>
<dbReference type="InterPro" id="IPR007110">
    <property type="entry name" value="Ig-like_dom"/>
</dbReference>
<evidence type="ECO:0000256" key="2">
    <source>
        <dbReference type="ARBA" id="ARBA00023157"/>
    </source>
</evidence>
<dbReference type="SUPFAM" id="SSF49265">
    <property type="entry name" value="Fibronectin type III"/>
    <property type="match status" value="1"/>
</dbReference>
<gene>
    <name evidence="6" type="primary">Acey_s0185.g1038</name>
    <name evidence="6" type="synonym">Acey-igcm-2</name>
    <name evidence="6" type="ORF">Y032_0185g1038</name>
</gene>
<feature type="domain" description="Ig-like" evidence="4">
    <location>
        <begin position="57"/>
        <end position="138"/>
    </location>
</feature>
<name>A0A016SS52_9BILA</name>
<dbReference type="OrthoDB" id="6612025at2759"/>
<dbReference type="InterPro" id="IPR013783">
    <property type="entry name" value="Ig-like_fold"/>
</dbReference>
<dbReference type="SMART" id="SM00060">
    <property type="entry name" value="FN3"/>
    <property type="match status" value="1"/>
</dbReference>
<dbReference type="EMBL" id="JARK01001521">
    <property type="protein sequence ID" value="EYB93192.1"/>
    <property type="molecule type" value="Genomic_DNA"/>
</dbReference>
<evidence type="ECO:0000259" key="5">
    <source>
        <dbReference type="PROSITE" id="PS50853"/>
    </source>
</evidence>
<dbReference type="SMART" id="SM00408">
    <property type="entry name" value="IGc2"/>
    <property type="match status" value="4"/>
</dbReference>
<feature type="transmembrane region" description="Helical" evidence="3">
    <location>
        <begin position="588"/>
        <end position="609"/>
    </location>
</feature>
<dbReference type="PANTHER" id="PTHR44170">
    <property type="entry name" value="PROTEIN SIDEKICK"/>
    <property type="match status" value="1"/>
</dbReference>
<dbReference type="SUPFAM" id="SSF48726">
    <property type="entry name" value="Immunoglobulin"/>
    <property type="match status" value="4"/>
</dbReference>
<reference evidence="7" key="1">
    <citation type="journal article" date="2015" name="Nat. Genet.">
        <title>The genome and transcriptome of the zoonotic hookworm Ancylostoma ceylanicum identify infection-specific gene families.</title>
        <authorList>
            <person name="Schwarz E.M."/>
            <person name="Hu Y."/>
            <person name="Antoshechkin I."/>
            <person name="Miller M.M."/>
            <person name="Sternberg P.W."/>
            <person name="Aroian R.V."/>
        </authorList>
    </citation>
    <scope>NUCLEOTIDE SEQUENCE</scope>
    <source>
        <strain evidence="7">HY135</strain>
    </source>
</reference>
<dbReference type="Gene3D" id="2.60.40.10">
    <property type="entry name" value="Immunoglobulins"/>
    <property type="match status" value="5"/>
</dbReference>
<keyword evidence="3" id="KW-0472">Membrane</keyword>
<keyword evidence="7" id="KW-1185">Reference proteome</keyword>
<dbReference type="SMART" id="SM00409">
    <property type="entry name" value="IG"/>
    <property type="match status" value="4"/>
</dbReference>
<dbReference type="PANTHER" id="PTHR44170:SF6">
    <property type="entry name" value="CONTACTIN"/>
    <property type="match status" value="1"/>
</dbReference>
<sequence>MFLVAGSVARGSGLGLTIHSVSGDDAGRYHCVITRFAKQPTRPENGPPLRLVVNASPTVISPTDHDVNYSNVGDSLSIECKADGVPPPEITWTKNEKIVSTGPVLNITKLQKHHEGIYSCLAVNVEGRATSQFELKFSKVPTFDFVPTNKTVVEGSNVFWRCHVDAQPTGILYTWIFRDRPIKTTETGLRVEIKGGDLSLRDVRKYDRGWYVCNAHSPSGEESQASAYLDVLYAPEPLPSHRQVLTIGYGQNGTISCAVDANPMPSHYTWSKNGHFVATTAEGSLQIKAEKDSDGGIFGCQAENSVGRSTVLETHVIVAEPPVFINRPPPELRVFEGAPAEVSCEGFGDPLPIVYWIHSEKRISSAVLSFPSVSHSDHGVYECIISNAVSSISSTMNLIVDFQRTRPQPAVIDSVECVGDEAMLVNWTPGFNGSYPQSFVVHYSSDEDPSEKSLLTTSKSATIGDLEAFSKYRIHVESRNQKGSTNSSTVEKHVCSTLPSPANVRFSGESELRWDPVEFARSYRVESRFDKMSAFEGVGEVFDPFFRLRPEFRPGRSFRVRSLRDPYEPSVPSRTITLGSTGYGPPSMWWAVFGGFLFFFLFLTLYLYSKYGRYLNRRRRKDKHYNDYVCPASFQPHSESLYAPSMNPTESTKSGRWHDSKDVSLMHSEAQEMLDYGYAEESNSAVDDMLRDKYMYGADDVPVQLMNDLRIERLRREFKQSQL</sequence>
<dbReference type="InterPro" id="IPR003961">
    <property type="entry name" value="FN3_dom"/>
</dbReference>
<feature type="domain" description="Ig-like" evidence="4">
    <location>
        <begin position="235"/>
        <end position="319"/>
    </location>
</feature>
<feature type="domain" description="Ig-like" evidence="4">
    <location>
        <begin position="321"/>
        <end position="399"/>
    </location>
</feature>
<dbReference type="InterPro" id="IPR003598">
    <property type="entry name" value="Ig_sub2"/>
</dbReference>
<protein>
    <recommendedName>
        <fullName evidence="8">Fibronectin type III domain protein</fullName>
    </recommendedName>
</protein>
<evidence type="ECO:0000259" key="4">
    <source>
        <dbReference type="PROSITE" id="PS50835"/>
    </source>
</evidence>
<evidence type="ECO:0000313" key="7">
    <source>
        <dbReference type="Proteomes" id="UP000024635"/>
    </source>
</evidence>
<dbReference type="STRING" id="53326.A0A016SS52"/>
<dbReference type="InterPro" id="IPR036179">
    <property type="entry name" value="Ig-like_dom_sf"/>
</dbReference>
<dbReference type="PROSITE" id="PS50853">
    <property type="entry name" value="FN3"/>
    <property type="match status" value="1"/>
</dbReference>
<dbReference type="Pfam" id="PF13927">
    <property type="entry name" value="Ig_3"/>
    <property type="match status" value="4"/>
</dbReference>
<dbReference type="Proteomes" id="UP000024635">
    <property type="component" value="Unassembled WGS sequence"/>
</dbReference>
<evidence type="ECO:0000313" key="6">
    <source>
        <dbReference type="EMBL" id="EYB93192.1"/>
    </source>
</evidence>
<evidence type="ECO:0008006" key="8">
    <source>
        <dbReference type="Google" id="ProtNLM"/>
    </source>
</evidence>
<dbReference type="GO" id="GO:0030424">
    <property type="term" value="C:axon"/>
    <property type="evidence" value="ECO:0007669"/>
    <property type="project" value="TreeGrafter"/>
</dbReference>
<dbReference type="CDD" id="cd00063">
    <property type="entry name" value="FN3"/>
    <property type="match status" value="1"/>
</dbReference>
<dbReference type="InterPro" id="IPR003599">
    <property type="entry name" value="Ig_sub"/>
</dbReference>
<keyword evidence="3" id="KW-0812">Transmembrane</keyword>
<keyword evidence="3" id="KW-1133">Transmembrane helix</keyword>
<dbReference type="Pfam" id="PF00041">
    <property type="entry name" value="fn3"/>
    <property type="match status" value="1"/>
</dbReference>
<keyword evidence="1" id="KW-0677">Repeat</keyword>
<proteinExistence type="predicted"/>
<feature type="domain" description="Fibronectin type-III" evidence="5">
    <location>
        <begin position="406"/>
        <end position="500"/>
    </location>
</feature>
<dbReference type="GO" id="GO:0007411">
    <property type="term" value="P:axon guidance"/>
    <property type="evidence" value="ECO:0007669"/>
    <property type="project" value="TreeGrafter"/>
</dbReference>
<keyword evidence="2" id="KW-1015">Disulfide bond</keyword>
<feature type="domain" description="Ig-like" evidence="4">
    <location>
        <begin position="141"/>
        <end position="230"/>
    </location>
</feature>
<dbReference type="CDD" id="cd00096">
    <property type="entry name" value="Ig"/>
    <property type="match status" value="1"/>
</dbReference>
<dbReference type="InterPro" id="IPR036116">
    <property type="entry name" value="FN3_sf"/>
</dbReference>
<accession>A0A016SS52</accession>